<comment type="function">
    <text evidence="5">NDH-1 shuttles electrons from NADH, via FMN and iron-sulfur (Fe-S) centers, to quinones in the respiratory chain. The immediate electron acceptor for the enzyme in this species is believed to be ubiquinone. Couples the redox reaction to proton translocation (for every two electrons transferred, four hydrogen ions are translocated across the cytoplasmic membrane), and thus conserves the redox energy in a proton gradient. This subunit may bind ubiquinone.</text>
</comment>
<dbReference type="InterPro" id="IPR001694">
    <property type="entry name" value="NADH_UbQ_OxRdtase_su1/FPO"/>
</dbReference>
<comment type="similarity">
    <text evidence="5 6">Belongs to the complex I subunit 1 family.</text>
</comment>
<comment type="subcellular location">
    <subcellularLocation>
        <location evidence="5 6">Cell membrane</location>
        <topology evidence="5 6">Multi-pass membrane protein</topology>
    </subcellularLocation>
    <subcellularLocation>
        <location evidence="1">Membrane</location>
        <topology evidence="1">Multi-pass membrane protein</topology>
    </subcellularLocation>
</comment>
<dbReference type="HAMAP" id="MF_01350">
    <property type="entry name" value="NDH1_NuoH"/>
    <property type="match status" value="1"/>
</dbReference>
<dbReference type="InterPro" id="IPR018086">
    <property type="entry name" value="NADH_UbQ_OxRdtase_su1_CS"/>
</dbReference>
<keyword evidence="4 5" id="KW-0472">Membrane</keyword>
<comment type="subunit">
    <text evidence="5">NDH-1 is composed of 14 different subunits. Subunits NuoA, H, J, K, L, M, N constitute the membrane sector of the complex.</text>
</comment>
<accession>A0ABZ1CAZ3</accession>
<feature type="transmembrane region" description="Helical" evidence="5">
    <location>
        <begin position="374"/>
        <end position="392"/>
    </location>
</feature>
<dbReference type="EMBL" id="CP139781">
    <property type="protein sequence ID" value="WRQ88759.1"/>
    <property type="molecule type" value="Genomic_DNA"/>
</dbReference>
<dbReference type="Pfam" id="PF00146">
    <property type="entry name" value="NADHdh"/>
    <property type="match status" value="1"/>
</dbReference>
<feature type="transmembrane region" description="Helical" evidence="5">
    <location>
        <begin position="343"/>
        <end position="362"/>
    </location>
</feature>
<evidence type="ECO:0000256" key="2">
    <source>
        <dbReference type="ARBA" id="ARBA00022692"/>
    </source>
</evidence>
<feature type="transmembrane region" description="Helical" evidence="5">
    <location>
        <begin position="110"/>
        <end position="132"/>
    </location>
</feature>
<reference evidence="7 8" key="2">
    <citation type="submission" date="2023-12" db="EMBL/GenBank/DDBJ databases">
        <title>Description of an unclassified Opitutus bacterium of Verrucomicrobiota.</title>
        <authorList>
            <person name="Zhang D.-F."/>
        </authorList>
    </citation>
    <scope>NUCLEOTIDE SEQUENCE [LARGE SCALE GENOMIC DNA]</scope>
    <source>
        <strain evidence="7 8">WL0086</strain>
    </source>
</reference>
<feature type="transmembrane region" description="Helical" evidence="5">
    <location>
        <begin position="226"/>
        <end position="243"/>
    </location>
</feature>
<evidence type="ECO:0000313" key="7">
    <source>
        <dbReference type="EMBL" id="WRQ88759.1"/>
    </source>
</evidence>
<evidence type="ECO:0000256" key="5">
    <source>
        <dbReference type="HAMAP-Rule" id="MF_01350"/>
    </source>
</evidence>
<feature type="transmembrane region" description="Helical" evidence="5">
    <location>
        <begin position="272"/>
        <end position="298"/>
    </location>
</feature>
<keyword evidence="8" id="KW-1185">Reference proteome</keyword>
<feature type="transmembrane region" description="Helical" evidence="5">
    <location>
        <begin position="32"/>
        <end position="56"/>
    </location>
</feature>
<feature type="transmembrane region" description="Helical" evidence="5">
    <location>
        <begin position="310"/>
        <end position="331"/>
    </location>
</feature>
<comment type="catalytic activity">
    <reaction evidence="5">
        <text>a quinone + NADH + 5 H(+)(in) = a quinol + NAD(+) + 4 H(+)(out)</text>
        <dbReference type="Rhea" id="RHEA:57888"/>
        <dbReference type="ChEBI" id="CHEBI:15378"/>
        <dbReference type="ChEBI" id="CHEBI:24646"/>
        <dbReference type="ChEBI" id="CHEBI:57540"/>
        <dbReference type="ChEBI" id="CHEBI:57945"/>
        <dbReference type="ChEBI" id="CHEBI:132124"/>
    </reaction>
</comment>
<keyword evidence="5" id="KW-0874">Quinone</keyword>
<keyword evidence="3 5" id="KW-1133">Transmembrane helix</keyword>
<gene>
    <name evidence="5" type="primary">nuoH</name>
    <name evidence="7" type="ORF">K1X11_005040</name>
</gene>
<protein>
    <recommendedName>
        <fullName evidence="5">NADH-quinone oxidoreductase subunit H</fullName>
        <ecNumber evidence="5">7.1.1.-</ecNumber>
    </recommendedName>
    <alternativeName>
        <fullName evidence="5">NADH dehydrogenase I subunit H</fullName>
    </alternativeName>
    <alternativeName>
        <fullName evidence="5">NDH-1 subunit H</fullName>
    </alternativeName>
</protein>
<keyword evidence="5 6" id="KW-0520">NAD</keyword>
<evidence type="ECO:0000313" key="8">
    <source>
        <dbReference type="Proteomes" id="UP000738431"/>
    </source>
</evidence>
<evidence type="ECO:0000256" key="6">
    <source>
        <dbReference type="RuleBase" id="RU000471"/>
    </source>
</evidence>
<dbReference type="RefSeq" id="WP_221031857.1">
    <property type="nucleotide sequence ID" value="NZ_CP139781.1"/>
</dbReference>
<dbReference type="PANTHER" id="PTHR11432">
    <property type="entry name" value="NADH DEHYDROGENASE SUBUNIT 1"/>
    <property type="match status" value="1"/>
</dbReference>
<name>A0ABZ1CAZ3_9BACT</name>
<evidence type="ECO:0000256" key="1">
    <source>
        <dbReference type="ARBA" id="ARBA00004141"/>
    </source>
</evidence>
<keyword evidence="5" id="KW-1003">Cell membrane</keyword>
<dbReference type="Proteomes" id="UP000738431">
    <property type="component" value="Chromosome"/>
</dbReference>
<reference evidence="7 8" key="1">
    <citation type="submission" date="2021-08" db="EMBL/GenBank/DDBJ databases">
        <authorList>
            <person name="Zhang D."/>
            <person name="Zhang A."/>
            <person name="Wang L."/>
        </authorList>
    </citation>
    <scope>NUCLEOTIDE SEQUENCE [LARGE SCALE GENOMIC DNA]</scope>
    <source>
        <strain evidence="7 8">WL0086</strain>
    </source>
</reference>
<dbReference type="PANTHER" id="PTHR11432:SF3">
    <property type="entry name" value="NADH-UBIQUINONE OXIDOREDUCTASE CHAIN 1"/>
    <property type="match status" value="1"/>
</dbReference>
<keyword evidence="5" id="KW-1278">Translocase</keyword>
<dbReference type="EC" id="7.1.1.-" evidence="5"/>
<keyword evidence="2 5" id="KW-0812">Transmembrane</keyword>
<dbReference type="PROSITE" id="PS00668">
    <property type="entry name" value="COMPLEX1_ND1_2"/>
    <property type="match status" value="1"/>
</dbReference>
<feature type="transmembrane region" description="Helical" evidence="5">
    <location>
        <begin position="144"/>
        <end position="166"/>
    </location>
</feature>
<feature type="transmembrane region" description="Helical" evidence="5">
    <location>
        <begin position="187"/>
        <end position="206"/>
    </location>
</feature>
<keyword evidence="5" id="KW-0830">Ubiquinone</keyword>
<proteinExistence type="inferred from homology"/>
<evidence type="ECO:0000256" key="4">
    <source>
        <dbReference type="ARBA" id="ARBA00023136"/>
    </source>
</evidence>
<organism evidence="7 8">
    <name type="scientific">Actomonas aquatica</name>
    <dbReference type="NCBI Taxonomy" id="2866162"/>
    <lineage>
        <taxon>Bacteria</taxon>
        <taxon>Pseudomonadati</taxon>
        <taxon>Verrucomicrobiota</taxon>
        <taxon>Opitutia</taxon>
        <taxon>Opitutales</taxon>
        <taxon>Opitutaceae</taxon>
        <taxon>Actomonas</taxon>
    </lineage>
</organism>
<sequence>MNPTATGPFLERAPLELRDAVVGWFPQPLHWLVHHLITVVAILAVFGLFFAMLTIVERKFLARIQNRRGPNRAALPWAPKLRLWGLTQPFADAVKALTKEDVVPADADKFLHFLAPVVVCSFALMTFAVIPFGQNIIAIELDAAVLYFFAAGAASELAIFMAGWASQNKYALLAAMRALAQLISYELPLLLSIVPVVLITGSLSTMEIVEAQGGYAFGFIPQWNILTPWGIAGFLVFFIATLAETNRSPFDLPEAESELIAGHLTEYSGFKYALFFMAEYFGMTALCGFGVTLFLGGWQAPLPFLTFIPSYAWFGLKLFLMVLSLIWIRGTLLRLRIDQLTRLSWKLLVPLALVNLLNAAVWSLTADVSLVGQILRWTISLAVVVTTFVVLGRRLGSGLGPRTYRYAS</sequence>
<evidence type="ECO:0000256" key="3">
    <source>
        <dbReference type="ARBA" id="ARBA00022989"/>
    </source>
</evidence>